<organism evidence="1 2">
    <name type="scientific">Peronosclerospora sorghi</name>
    <dbReference type="NCBI Taxonomy" id="230839"/>
    <lineage>
        <taxon>Eukaryota</taxon>
        <taxon>Sar</taxon>
        <taxon>Stramenopiles</taxon>
        <taxon>Oomycota</taxon>
        <taxon>Peronosporomycetes</taxon>
        <taxon>Peronosporales</taxon>
        <taxon>Peronosporaceae</taxon>
        <taxon>Peronosclerospora</taxon>
    </lineage>
</organism>
<reference evidence="1 2" key="1">
    <citation type="journal article" date="2022" name="bioRxiv">
        <title>The genome of the oomycete Peronosclerospora sorghi, a cosmopolitan pathogen of maize and sorghum, is inflated with dispersed pseudogenes.</title>
        <authorList>
            <person name="Fletcher K."/>
            <person name="Martin F."/>
            <person name="Isakeit T."/>
            <person name="Cavanaugh K."/>
            <person name="Magill C."/>
            <person name="Michelmore R."/>
        </authorList>
    </citation>
    <scope>NUCLEOTIDE SEQUENCE [LARGE SCALE GENOMIC DNA]</scope>
    <source>
        <strain evidence="1">P6</strain>
    </source>
</reference>
<keyword evidence="2" id="KW-1185">Reference proteome</keyword>
<dbReference type="Proteomes" id="UP001163321">
    <property type="component" value="Chromosome 3"/>
</dbReference>
<proteinExistence type="predicted"/>
<protein>
    <submittedName>
        <fullName evidence="1">Uncharacterized protein</fullName>
    </submittedName>
</protein>
<evidence type="ECO:0000313" key="1">
    <source>
        <dbReference type="EMBL" id="KAI9915641.1"/>
    </source>
</evidence>
<accession>A0ACC0WBD2</accession>
<name>A0ACC0WBD2_9STRA</name>
<dbReference type="EMBL" id="CM047582">
    <property type="protein sequence ID" value="KAI9915641.1"/>
    <property type="molecule type" value="Genomic_DNA"/>
</dbReference>
<evidence type="ECO:0000313" key="2">
    <source>
        <dbReference type="Proteomes" id="UP001163321"/>
    </source>
</evidence>
<gene>
    <name evidence="1" type="ORF">PsorP6_007674</name>
</gene>
<sequence>MMTVAEEEGHMYQDVRFPKYGRLTHFEVRHNEAIIPNLHASGIFYYLLRFARDVDEISIAARLISHIHLRQSGLDVPHRNDGKQKGVNNRGVFSPDPLTRICLKRWLVRLLPVSMVAQLLCHGPRRFPTALFSDASNPAVVWNANMRNQMVTYIEKFMDIHTDEHGMFYISEKEGSEHKACIALIEYPKEVHALQCYQYYLHNLLDERNFPGWSINDKDAFLRSLLESIRRWVHPGLLLS</sequence>
<comment type="caution">
    <text evidence="1">The sequence shown here is derived from an EMBL/GenBank/DDBJ whole genome shotgun (WGS) entry which is preliminary data.</text>
</comment>